<evidence type="ECO:0000313" key="2">
    <source>
        <dbReference type="Proteomes" id="UP000031258"/>
    </source>
</evidence>
<name>A0A0C1QVX0_9RICK</name>
<dbReference type="EMBL" id="JSWE01000223">
    <property type="protein sequence ID" value="KIE04150.1"/>
    <property type="molecule type" value="Genomic_DNA"/>
</dbReference>
<dbReference type="AlphaFoldDB" id="A0A0C1QVX0"/>
<accession>A0A0C1QVX0</accession>
<reference evidence="1 2" key="1">
    <citation type="submission" date="2014-11" db="EMBL/GenBank/DDBJ databases">
        <title>A Rickettsiales Symbiont of Amoebae With Ancient Features.</title>
        <authorList>
            <person name="Schulz F."/>
            <person name="Martijn J."/>
            <person name="Wascher F."/>
            <person name="Kostanjsek R."/>
            <person name="Ettema T.J."/>
            <person name="Horn M."/>
        </authorList>
    </citation>
    <scope>NUCLEOTIDE SEQUENCE [LARGE SCALE GENOMIC DNA]</scope>
    <source>
        <strain evidence="1 2">UWC36</strain>
    </source>
</reference>
<proteinExistence type="predicted"/>
<dbReference type="Proteomes" id="UP000031258">
    <property type="component" value="Unassembled WGS sequence"/>
</dbReference>
<dbReference type="STRING" id="86105.NF27_JF00280"/>
<dbReference type="RefSeq" id="WP_039459320.1">
    <property type="nucleotide sequence ID" value="NZ_JSWE01000223.1"/>
</dbReference>
<organism evidence="1 2">
    <name type="scientific">Candidatus Jidaibacter acanthamoebae</name>
    <dbReference type="NCBI Taxonomy" id="86105"/>
    <lineage>
        <taxon>Bacteria</taxon>
        <taxon>Pseudomonadati</taxon>
        <taxon>Pseudomonadota</taxon>
        <taxon>Alphaproteobacteria</taxon>
        <taxon>Rickettsiales</taxon>
        <taxon>Candidatus Midichloriaceae</taxon>
        <taxon>Candidatus Jidaibacter</taxon>
    </lineage>
</organism>
<gene>
    <name evidence="1" type="ORF">NF27_JF00280</name>
</gene>
<protein>
    <submittedName>
        <fullName evidence="1">Uncharacterized protein</fullName>
    </submittedName>
</protein>
<dbReference type="OrthoDB" id="9827244at2"/>
<comment type="caution">
    <text evidence="1">The sequence shown here is derived from an EMBL/GenBank/DDBJ whole genome shotgun (WGS) entry which is preliminary data.</text>
</comment>
<evidence type="ECO:0000313" key="1">
    <source>
        <dbReference type="EMBL" id="KIE04150.1"/>
    </source>
</evidence>
<keyword evidence="2" id="KW-1185">Reference proteome</keyword>
<sequence length="158" mass="17259">MLTFRDPEVRIASDAAILWALSNDYYCFASAAIASTSYGILSGIYSTFSSNNGKFEILQNTAFMTIVLGIDKAIKGGVIDIIFPKLLGMAMGFLSGNILDAAYSHIHEISSIKGRVILTTAGLVKDYFTYEKDEVPPEAKDYAAFTLESVGFELYPQL</sequence>